<keyword evidence="1" id="KW-0812">Transmembrane</keyword>
<dbReference type="Proteomes" id="UP000004947">
    <property type="component" value="Unassembled WGS sequence"/>
</dbReference>
<dbReference type="PANTHER" id="PTHR30093">
    <property type="entry name" value="GENERAL SECRETION PATHWAY PROTEIN G"/>
    <property type="match status" value="1"/>
</dbReference>
<dbReference type="NCBIfam" id="TIGR02532">
    <property type="entry name" value="IV_pilin_GFxxxE"/>
    <property type="match status" value="1"/>
</dbReference>
<evidence type="ECO:0000256" key="1">
    <source>
        <dbReference type="SAM" id="Phobius"/>
    </source>
</evidence>
<dbReference type="eggNOG" id="COG2165">
    <property type="taxonomic scope" value="Bacteria"/>
</dbReference>
<keyword evidence="1" id="KW-1133">Transmembrane helix</keyword>
<dbReference type="Pfam" id="PF07963">
    <property type="entry name" value="N_methyl"/>
    <property type="match status" value="1"/>
</dbReference>
<evidence type="ECO:0000313" key="2">
    <source>
        <dbReference type="EMBL" id="EDM28683.1"/>
    </source>
</evidence>
<dbReference type="InterPro" id="IPR012902">
    <property type="entry name" value="N_methyl_site"/>
</dbReference>
<keyword evidence="3" id="KW-1185">Reference proteome</keyword>
<reference evidence="2 3" key="1">
    <citation type="journal article" date="2010" name="J. Bacteriol.">
        <title>Genome sequence of Lentisphaera araneosa HTCC2155T, the type species of the order Lentisphaerales in the phylum Lentisphaerae.</title>
        <authorList>
            <person name="Thrash J.C."/>
            <person name="Cho J.C."/>
            <person name="Vergin K.L."/>
            <person name="Morris R.M."/>
            <person name="Giovannoni S.J."/>
        </authorList>
    </citation>
    <scope>NUCLEOTIDE SEQUENCE [LARGE SCALE GENOMIC DNA]</scope>
    <source>
        <strain evidence="2 3">HTCC2155</strain>
    </source>
</reference>
<dbReference type="RefSeq" id="WP_007277562.1">
    <property type="nucleotide sequence ID" value="NZ_ABCK01000004.1"/>
</dbReference>
<protein>
    <submittedName>
        <fullName evidence="2">Uncharacterized protein</fullName>
    </submittedName>
</protein>
<dbReference type="Gene3D" id="3.30.700.10">
    <property type="entry name" value="Glycoprotein, Type 4 Pilin"/>
    <property type="match status" value="1"/>
</dbReference>
<accession>A6DI29</accession>
<dbReference type="SUPFAM" id="SSF54523">
    <property type="entry name" value="Pili subunits"/>
    <property type="match status" value="1"/>
</dbReference>
<proteinExistence type="predicted"/>
<dbReference type="InterPro" id="IPR045584">
    <property type="entry name" value="Pilin-like"/>
</dbReference>
<comment type="caution">
    <text evidence="2">The sequence shown here is derived from an EMBL/GenBank/DDBJ whole genome shotgun (WGS) entry which is preliminary data.</text>
</comment>
<keyword evidence="1" id="KW-0472">Membrane</keyword>
<dbReference type="STRING" id="313628.LNTAR_08939"/>
<gene>
    <name evidence="2" type="ORF">LNTAR_08939</name>
</gene>
<evidence type="ECO:0000313" key="3">
    <source>
        <dbReference type="Proteomes" id="UP000004947"/>
    </source>
</evidence>
<organism evidence="2 3">
    <name type="scientific">Lentisphaera araneosa HTCC2155</name>
    <dbReference type="NCBI Taxonomy" id="313628"/>
    <lineage>
        <taxon>Bacteria</taxon>
        <taxon>Pseudomonadati</taxon>
        <taxon>Lentisphaerota</taxon>
        <taxon>Lentisphaeria</taxon>
        <taxon>Lentisphaerales</taxon>
        <taxon>Lentisphaeraceae</taxon>
        <taxon>Lentisphaera</taxon>
    </lineage>
</organism>
<feature type="transmembrane region" description="Helical" evidence="1">
    <location>
        <begin position="12"/>
        <end position="32"/>
    </location>
</feature>
<name>A6DI29_9BACT</name>
<dbReference type="EMBL" id="ABCK01000004">
    <property type="protein sequence ID" value="EDM28683.1"/>
    <property type="molecule type" value="Genomic_DNA"/>
</dbReference>
<dbReference type="AlphaFoldDB" id="A6DI29"/>
<sequence>MSIKRKQKFTLIEVLVVVAIIGILASFLMPVLSKARKKSLISVCLNNQKQLATAVVMYYDSVICPVSIARY</sequence>